<evidence type="ECO:0000256" key="1">
    <source>
        <dbReference type="SAM" id="Phobius"/>
    </source>
</evidence>
<keyword evidence="1" id="KW-1133">Transmembrane helix</keyword>
<sequence>MKWDKWHFIFAFLGQAVFTAALYVFSVGGPWALLLSLTEAFLLAFFLQGMNEFLQLNSDKSILDHGGESRFIANSRKDWKLFWRGVLAGQFAGVALALSLRNLLLF</sequence>
<gene>
    <name evidence="2" type="ORF">ENJ15_04385</name>
</gene>
<protein>
    <submittedName>
        <fullName evidence="2">Uncharacterized protein</fullName>
    </submittedName>
</protein>
<dbReference type="Proteomes" id="UP000885771">
    <property type="component" value="Unassembled WGS sequence"/>
</dbReference>
<dbReference type="AlphaFoldDB" id="A0A7V5VEP0"/>
<accession>A0A7V5VEP0</accession>
<reference evidence="2" key="1">
    <citation type="journal article" date="2020" name="mSystems">
        <title>Genome- and Community-Level Interaction Insights into Carbon Utilization and Element Cycling Functions of Hydrothermarchaeota in Hydrothermal Sediment.</title>
        <authorList>
            <person name="Zhou Z."/>
            <person name="Liu Y."/>
            <person name="Xu W."/>
            <person name="Pan J."/>
            <person name="Luo Z.H."/>
            <person name="Li M."/>
        </authorList>
    </citation>
    <scope>NUCLEOTIDE SEQUENCE [LARGE SCALE GENOMIC DNA]</scope>
    <source>
        <strain evidence="2">HyVt-460</strain>
    </source>
</reference>
<feature type="transmembrane region" description="Helical" evidence="1">
    <location>
        <begin position="81"/>
        <end position="100"/>
    </location>
</feature>
<name>A0A7V5VEP0_CALAY</name>
<comment type="caution">
    <text evidence="2">The sequence shown here is derived from an EMBL/GenBank/DDBJ whole genome shotgun (WGS) entry which is preliminary data.</text>
</comment>
<dbReference type="EMBL" id="DRLI01000166">
    <property type="protein sequence ID" value="HHM02227.1"/>
    <property type="molecule type" value="Genomic_DNA"/>
</dbReference>
<keyword evidence="1" id="KW-0472">Membrane</keyword>
<organism evidence="2">
    <name type="scientific">Caldithrix abyssi</name>
    <dbReference type="NCBI Taxonomy" id="187145"/>
    <lineage>
        <taxon>Bacteria</taxon>
        <taxon>Pseudomonadati</taxon>
        <taxon>Calditrichota</taxon>
        <taxon>Calditrichia</taxon>
        <taxon>Calditrichales</taxon>
        <taxon>Calditrichaceae</taxon>
        <taxon>Caldithrix</taxon>
    </lineage>
</organism>
<proteinExistence type="predicted"/>
<evidence type="ECO:0000313" key="2">
    <source>
        <dbReference type="EMBL" id="HHM02227.1"/>
    </source>
</evidence>
<feature type="transmembrane region" description="Helical" evidence="1">
    <location>
        <begin position="7"/>
        <end position="25"/>
    </location>
</feature>
<keyword evidence="1" id="KW-0812">Transmembrane</keyword>